<keyword evidence="5" id="KW-0227">DNA damage</keyword>
<evidence type="ECO:0000313" key="11">
    <source>
        <dbReference type="EMBL" id="CCC49907.1"/>
    </source>
</evidence>
<dbReference type="PANTHER" id="PTHR15822">
    <property type="entry name" value="TRAF AND TNF RECEPTOR-ASSOCIATED PROTEIN"/>
    <property type="match status" value="1"/>
</dbReference>
<dbReference type="EMBL" id="HE573024">
    <property type="protein sequence ID" value="CCC49907.1"/>
    <property type="molecule type" value="Genomic_DNA"/>
</dbReference>
<dbReference type="GO" id="GO:0005737">
    <property type="term" value="C:cytoplasm"/>
    <property type="evidence" value="ECO:0007669"/>
    <property type="project" value="TreeGrafter"/>
</dbReference>
<proteinExistence type="predicted"/>
<protein>
    <recommendedName>
        <fullName evidence="12">Endonuclease/exonuclease/phosphatase domain-containing protein</fullName>
    </recommendedName>
</protein>
<feature type="region of interest" description="Disordered" evidence="10">
    <location>
        <begin position="381"/>
        <end position="409"/>
    </location>
</feature>
<evidence type="ECO:0008006" key="12">
    <source>
        <dbReference type="Google" id="ProtNLM"/>
    </source>
</evidence>
<evidence type="ECO:0000256" key="8">
    <source>
        <dbReference type="ARBA" id="ARBA00023204"/>
    </source>
</evidence>
<evidence type="ECO:0000256" key="10">
    <source>
        <dbReference type="SAM" id="MobiDB-lite"/>
    </source>
</evidence>
<keyword evidence="3" id="KW-0540">Nuclease</keyword>
<dbReference type="GO" id="GO:0004518">
    <property type="term" value="F:nuclease activity"/>
    <property type="evidence" value="ECO:0007669"/>
    <property type="project" value="UniProtKB-KW"/>
</dbReference>
<dbReference type="GO" id="GO:0006302">
    <property type="term" value="P:double-strand break repair"/>
    <property type="evidence" value="ECO:0007669"/>
    <property type="project" value="TreeGrafter"/>
</dbReference>
<dbReference type="OMA" id="HRCVLTT"/>
<evidence type="ECO:0000256" key="6">
    <source>
        <dbReference type="ARBA" id="ARBA00022801"/>
    </source>
</evidence>
<dbReference type="GO" id="GO:0070260">
    <property type="term" value="F:5'-tyrosyl-DNA phosphodiesterase activity"/>
    <property type="evidence" value="ECO:0007669"/>
    <property type="project" value="TreeGrafter"/>
</dbReference>
<evidence type="ECO:0000256" key="7">
    <source>
        <dbReference type="ARBA" id="ARBA00022842"/>
    </source>
</evidence>
<organism evidence="11">
    <name type="scientific">Trypanosoma vivax (strain Y486)</name>
    <dbReference type="NCBI Taxonomy" id="1055687"/>
    <lineage>
        <taxon>Eukaryota</taxon>
        <taxon>Discoba</taxon>
        <taxon>Euglenozoa</taxon>
        <taxon>Kinetoplastea</taxon>
        <taxon>Metakinetoplastina</taxon>
        <taxon>Trypanosomatida</taxon>
        <taxon>Trypanosomatidae</taxon>
        <taxon>Trypanosoma</taxon>
        <taxon>Duttonella</taxon>
    </lineage>
</organism>
<evidence type="ECO:0000256" key="9">
    <source>
        <dbReference type="ARBA" id="ARBA00023242"/>
    </source>
</evidence>
<keyword evidence="7" id="KW-0460">Magnesium</keyword>
<dbReference type="PANTHER" id="PTHR15822:SF4">
    <property type="entry name" value="TYROSYL-DNA PHOSPHODIESTERASE 2"/>
    <property type="match status" value="1"/>
</dbReference>
<dbReference type="AlphaFoldDB" id="G0U1F1"/>
<accession>G0U1F1</accession>
<dbReference type="GO" id="GO:0005634">
    <property type="term" value="C:nucleus"/>
    <property type="evidence" value="ECO:0007669"/>
    <property type="project" value="UniProtKB-SubCell"/>
</dbReference>
<evidence type="ECO:0000256" key="3">
    <source>
        <dbReference type="ARBA" id="ARBA00022722"/>
    </source>
</evidence>
<dbReference type="GO" id="GO:0046872">
    <property type="term" value="F:metal ion binding"/>
    <property type="evidence" value="ECO:0007669"/>
    <property type="project" value="UniProtKB-KW"/>
</dbReference>
<keyword evidence="8" id="KW-0234">DNA repair</keyword>
<gene>
    <name evidence="11" type="ORF">TVY486_0805140</name>
</gene>
<keyword evidence="4" id="KW-0479">Metal-binding</keyword>
<comment type="subcellular location">
    <subcellularLocation>
        <location evidence="2">Nucleus</location>
    </subcellularLocation>
</comment>
<evidence type="ECO:0000256" key="5">
    <source>
        <dbReference type="ARBA" id="ARBA00022763"/>
    </source>
</evidence>
<evidence type="ECO:0000256" key="4">
    <source>
        <dbReference type="ARBA" id="ARBA00022723"/>
    </source>
</evidence>
<feature type="compositionally biased region" description="Polar residues" evidence="10">
    <location>
        <begin position="391"/>
        <end position="406"/>
    </location>
</feature>
<comment type="cofactor">
    <cofactor evidence="1">
        <name>Mg(2+)</name>
        <dbReference type="ChEBI" id="CHEBI:18420"/>
    </cofactor>
</comment>
<name>G0U1F1_TRYVY</name>
<dbReference type="VEuPathDB" id="TriTrypDB:TvY486_0805140"/>
<evidence type="ECO:0000256" key="2">
    <source>
        <dbReference type="ARBA" id="ARBA00004123"/>
    </source>
</evidence>
<evidence type="ECO:0000256" key="1">
    <source>
        <dbReference type="ARBA" id="ARBA00001946"/>
    </source>
</evidence>
<dbReference type="GO" id="GO:0003697">
    <property type="term" value="F:single-stranded DNA binding"/>
    <property type="evidence" value="ECO:0007669"/>
    <property type="project" value="TreeGrafter"/>
</dbReference>
<sequence length="487" mass="52934">MRWQHTGYACAPRLLRVAVTSLCLSSRRVSTAPPLSLLSWSVDGTGNAHRDCRRRLTMQERLPLIRRTILDAAPDIVALQDSSPEVAETLCATSSLASSPTCGGCVPNCAQAGGANSSDINRDANCSEASSGVADAVPRYELIGVARNGKCGYMQLFRRSDSVWRGCLVPTSPSLTAEFVSTSGATSGRAADEVGTITRGAEVRFVLTNVDLSYRGKSLGLDGKPIVTPGVSVDGSPFTLSLARGVAGDTRGAKQNYNNNNQRLRAQLDPHRDMALSFVSQVAEPDVLLGSFFMGQSETMPDYADAWVLAGAPTEHERTTNTFAKHKYDKETNFFYFVRERACRGVDVAEATADISESLSFKVGPDVQVGTPVPLDAKRIGVAAEDKPAASDNTTPRNDSSRSGQRPASLHQVAGRFQRCFFRNISSKHHKHQYPFVRRYTRRQLLVLKPFTEISLTAAEAQYYGGIDKRRLRCSASDTYPVLVLLS</sequence>
<dbReference type="InterPro" id="IPR051547">
    <property type="entry name" value="TDP2-like"/>
</dbReference>
<reference evidence="11" key="1">
    <citation type="journal article" date="2012" name="Proc. Natl. Acad. Sci. U.S.A.">
        <title>Antigenic diversity is generated by distinct evolutionary mechanisms in African trypanosome species.</title>
        <authorList>
            <person name="Jackson A.P."/>
            <person name="Berry A."/>
            <person name="Aslett M."/>
            <person name="Allison H.C."/>
            <person name="Burton P."/>
            <person name="Vavrova-Anderson J."/>
            <person name="Brown R."/>
            <person name="Browne H."/>
            <person name="Corton N."/>
            <person name="Hauser H."/>
            <person name="Gamble J."/>
            <person name="Gilderthorp R."/>
            <person name="Marcello L."/>
            <person name="McQuillan J."/>
            <person name="Otto T.D."/>
            <person name="Quail M.A."/>
            <person name="Sanders M.J."/>
            <person name="van Tonder A."/>
            <person name="Ginger M.L."/>
            <person name="Field M.C."/>
            <person name="Barry J.D."/>
            <person name="Hertz-Fowler C."/>
            <person name="Berriman M."/>
        </authorList>
    </citation>
    <scope>NUCLEOTIDE SEQUENCE</scope>
    <source>
        <strain evidence="11">Y486</strain>
    </source>
</reference>
<keyword evidence="6" id="KW-0378">Hydrolase</keyword>
<keyword evidence="9" id="KW-0539">Nucleus</keyword>